<evidence type="ECO:0000313" key="2">
    <source>
        <dbReference type="EMBL" id="SDQ37235.1"/>
    </source>
</evidence>
<dbReference type="CDD" id="cd09911">
    <property type="entry name" value="Lin0431_like"/>
    <property type="match status" value="1"/>
</dbReference>
<gene>
    <name evidence="2" type="ORF">SAMN04487752_2007</name>
</gene>
<keyword evidence="3" id="KW-1185">Reference proteome</keyword>
<dbReference type="OrthoDB" id="47603at2"/>
<keyword evidence="1" id="KW-0812">Transmembrane</keyword>
<sequence length="143" mass="15985">MKKFKDHLELVRPFDGIIIILLLLGSFIPLVIFGQSTKNLDENSSIYAVVSIDGEPVKEIELTENTPQESFTFYPAEGQYNIVEVDGTKIRNKEDNSPDQIAVKTGWISKPGETAICLPHKLIIEIKAKDDSNETDDDVIIPL</sequence>
<dbReference type="Proteomes" id="UP000199481">
    <property type="component" value="Unassembled WGS sequence"/>
</dbReference>
<feature type="transmembrane region" description="Helical" evidence="1">
    <location>
        <begin position="12"/>
        <end position="34"/>
    </location>
</feature>
<protein>
    <submittedName>
        <fullName evidence="2">Uncharacterized protein</fullName>
    </submittedName>
</protein>
<accession>A0A1H1ABY5</accession>
<evidence type="ECO:0000256" key="1">
    <source>
        <dbReference type="SAM" id="Phobius"/>
    </source>
</evidence>
<organism evidence="2 3">
    <name type="scientific">Carnobacterium viridans</name>
    <dbReference type="NCBI Taxonomy" id="174587"/>
    <lineage>
        <taxon>Bacteria</taxon>
        <taxon>Bacillati</taxon>
        <taxon>Bacillota</taxon>
        <taxon>Bacilli</taxon>
        <taxon>Lactobacillales</taxon>
        <taxon>Carnobacteriaceae</taxon>
        <taxon>Carnobacterium</taxon>
    </lineage>
</organism>
<dbReference type="RefSeq" id="WP_035021155.1">
    <property type="nucleotide sequence ID" value="NZ_CP084916.1"/>
</dbReference>
<keyword evidence="1" id="KW-0472">Membrane</keyword>
<evidence type="ECO:0000313" key="3">
    <source>
        <dbReference type="Proteomes" id="UP000199481"/>
    </source>
</evidence>
<dbReference type="AlphaFoldDB" id="A0A1H1ABY5"/>
<dbReference type="Gene3D" id="2.60.320.10">
    <property type="entry name" value="N-utilization substance G protein NusG, insert domain"/>
    <property type="match status" value="1"/>
</dbReference>
<reference evidence="3" key="1">
    <citation type="submission" date="2016-10" db="EMBL/GenBank/DDBJ databases">
        <authorList>
            <person name="Varghese N."/>
            <person name="Submissions S."/>
        </authorList>
    </citation>
    <scope>NUCLEOTIDE SEQUENCE [LARGE SCALE GENOMIC DNA]</scope>
    <source>
        <strain evidence="3">MPL-11</strain>
    </source>
</reference>
<dbReference type="EMBL" id="FNJW01000008">
    <property type="protein sequence ID" value="SDQ37235.1"/>
    <property type="molecule type" value="Genomic_DNA"/>
</dbReference>
<proteinExistence type="predicted"/>
<name>A0A1H1ABY5_9LACT</name>
<dbReference type="InterPro" id="IPR038690">
    <property type="entry name" value="NusG_2_sf"/>
</dbReference>
<keyword evidence="1" id="KW-1133">Transmembrane helix</keyword>
<dbReference type="Pfam" id="PF07009">
    <property type="entry name" value="NusG_II"/>
    <property type="match status" value="1"/>
</dbReference>